<feature type="transmembrane region" description="Helical" evidence="1">
    <location>
        <begin position="6"/>
        <end position="27"/>
    </location>
</feature>
<keyword evidence="1" id="KW-1133">Transmembrane helix</keyword>
<name>A0A3D8J5L2_9HELI</name>
<evidence type="ECO:0000256" key="1">
    <source>
        <dbReference type="SAM" id="Phobius"/>
    </source>
</evidence>
<sequence length="223" mass="25748">MKLLELVFVLYICSLLSLGVWIPLSLIKANDNRSALTTLYALKRTRMLALVDSSYFGHIDLKDHYSFKRVDRQRLLRQYEPFYWQLQFHTTGIYTKNSLSIYRDTPRFAETTDFDRRPLAGDIVALSVANSQCLSGYNNTNIAQRCKNNALFDFRLGESNKLQTLRLASLSSCQERDTFRFYFSDISGILCGNPIHKPKGIQTIQVANFYILLNPQTGYAFIR</sequence>
<dbReference type="AlphaFoldDB" id="A0A3D8J5L2"/>
<dbReference type="RefSeq" id="WP_104762420.1">
    <property type="nucleotide sequence ID" value="NZ_FZPM01000004.1"/>
</dbReference>
<proteinExistence type="predicted"/>
<keyword evidence="3" id="KW-1185">Reference proteome</keyword>
<protein>
    <submittedName>
        <fullName evidence="2">Uncharacterized protein</fullName>
    </submittedName>
</protein>
<dbReference type="EMBL" id="NXLW01000005">
    <property type="protein sequence ID" value="RDU72738.1"/>
    <property type="molecule type" value="Genomic_DNA"/>
</dbReference>
<keyword evidence="1" id="KW-0812">Transmembrane</keyword>
<comment type="caution">
    <text evidence="2">The sequence shown here is derived from an EMBL/GenBank/DDBJ whole genome shotgun (WGS) entry which is preliminary data.</text>
</comment>
<gene>
    <name evidence="2" type="ORF">CQA66_03865</name>
</gene>
<keyword evidence="1" id="KW-0472">Membrane</keyword>
<evidence type="ECO:0000313" key="3">
    <source>
        <dbReference type="Proteomes" id="UP000256424"/>
    </source>
</evidence>
<dbReference type="OrthoDB" id="5363195at2"/>
<reference evidence="2 3" key="1">
    <citation type="submission" date="2018-04" db="EMBL/GenBank/DDBJ databases">
        <title>Novel Campyloabacter and Helicobacter Species and Strains.</title>
        <authorList>
            <person name="Mannion A.J."/>
            <person name="Shen Z."/>
            <person name="Fox J.G."/>
        </authorList>
    </citation>
    <scope>NUCLEOTIDE SEQUENCE [LARGE SCALE GENOMIC DNA]</scope>
    <source>
        <strain evidence="2 3">MIT 97-5075</strain>
    </source>
</reference>
<organism evidence="2 3">
    <name type="scientific">Helicobacter aurati</name>
    <dbReference type="NCBI Taxonomy" id="137778"/>
    <lineage>
        <taxon>Bacteria</taxon>
        <taxon>Pseudomonadati</taxon>
        <taxon>Campylobacterota</taxon>
        <taxon>Epsilonproteobacteria</taxon>
        <taxon>Campylobacterales</taxon>
        <taxon>Helicobacteraceae</taxon>
        <taxon>Helicobacter</taxon>
    </lineage>
</organism>
<dbReference type="Proteomes" id="UP000256424">
    <property type="component" value="Unassembled WGS sequence"/>
</dbReference>
<evidence type="ECO:0000313" key="2">
    <source>
        <dbReference type="EMBL" id="RDU72738.1"/>
    </source>
</evidence>
<accession>A0A3D8J5L2</accession>